<evidence type="ECO:0000313" key="2">
    <source>
        <dbReference type="EMBL" id="MBB6122047.1"/>
    </source>
</evidence>
<dbReference type="EMBL" id="JACHJO010000014">
    <property type="protein sequence ID" value="MBB6122047.1"/>
    <property type="molecule type" value="Genomic_DNA"/>
</dbReference>
<accession>A0A841ITN9</accession>
<comment type="caution">
    <text evidence="2">The sequence shown here is derived from an EMBL/GenBank/DDBJ whole genome shotgun (WGS) entry which is preliminary data.</text>
</comment>
<name>A0A841ITN9_9ACTN</name>
<gene>
    <name evidence="2" type="ORF">FHS13_004032</name>
</gene>
<evidence type="ECO:0000313" key="3">
    <source>
        <dbReference type="Proteomes" id="UP000536604"/>
    </source>
</evidence>
<dbReference type="InterPro" id="IPR058807">
    <property type="entry name" value="ScoMcrA_N"/>
</dbReference>
<sequence>MDTIDLVEMVQLLRCSEKRSRTAEAILAAGVSVVLHTITHSPEQDTPSARPPVVDASSVAVLLRQVDPPAIRTDDPLGGTRPQSAAMGLAGIIRSTVREAVAEYNRLGQDDFLSNYGYKPARTYALHRQGKRYGSKTVCTGCPKACPAPLKVVRQTCTSSQGVWTWP</sequence>
<keyword evidence="3" id="KW-1185">Reference proteome</keyword>
<dbReference type="Pfam" id="PF26345">
    <property type="entry name" value="ScoMcrA_N"/>
    <property type="match status" value="1"/>
</dbReference>
<dbReference type="RefSeq" id="WP_184293488.1">
    <property type="nucleotide sequence ID" value="NZ_JACHJO010000014.1"/>
</dbReference>
<feature type="domain" description="ScoMcrA-like N-terminal head" evidence="1">
    <location>
        <begin position="92"/>
        <end position="139"/>
    </location>
</feature>
<dbReference type="Proteomes" id="UP000536604">
    <property type="component" value="Unassembled WGS sequence"/>
</dbReference>
<organism evidence="2 3">
    <name type="scientific">Nocardiopsis algeriensis</name>
    <dbReference type="NCBI Taxonomy" id="1478215"/>
    <lineage>
        <taxon>Bacteria</taxon>
        <taxon>Bacillati</taxon>
        <taxon>Actinomycetota</taxon>
        <taxon>Actinomycetes</taxon>
        <taxon>Streptosporangiales</taxon>
        <taxon>Nocardiopsidaceae</taxon>
        <taxon>Nocardiopsis</taxon>
    </lineage>
</organism>
<evidence type="ECO:0000259" key="1">
    <source>
        <dbReference type="Pfam" id="PF26345"/>
    </source>
</evidence>
<protein>
    <recommendedName>
        <fullName evidence="1">ScoMcrA-like N-terminal head domain-containing protein</fullName>
    </recommendedName>
</protein>
<dbReference type="AlphaFoldDB" id="A0A841ITN9"/>
<reference evidence="2 3" key="1">
    <citation type="submission" date="2020-08" db="EMBL/GenBank/DDBJ databases">
        <title>Genomic Encyclopedia of Type Strains, Phase III (KMG-III): the genomes of soil and plant-associated and newly described type strains.</title>
        <authorList>
            <person name="Whitman W."/>
        </authorList>
    </citation>
    <scope>NUCLEOTIDE SEQUENCE [LARGE SCALE GENOMIC DNA]</scope>
    <source>
        <strain evidence="2 3">CECT 8712</strain>
    </source>
</reference>
<proteinExistence type="predicted"/>